<keyword evidence="2" id="KW-1185">Reference proteome</keyword>
<proteinExistence type="predicted"/>
<dbReference type="AlphaFoldDB" id="A0AAI9TGY6"/>
<gene>
    <name evidence="1" type="ORF">VN97_g6141</name>
</gene>
<evidence type="ECO:0000313" key="1">
    <source>
        <dbReference type="EMBL" id="KAJ9487162.1"/>
    </source>
</evidence>
<organism evidence="1 2">
    <name type="scientific">Penicillium thymicola</name>
    <dbReference type="NCBI Taxonomy" id="293382"/>
    <lineage>
        <taxon>Eukaryota</taxon>
        <taxon>Fungi</taxon>
        <taxon>Dikarya</taxon>
        <taxon>Ascomycota</taxon>
        <taxon>Pezizomycotina</taxon>
        <taxon>Eurotiomycetes</taxon>
        <taxon>Eurotiomycetidae</taxon>
        <taxon>Eurotiales</taxon>
        <taxon>Aspergillaceae</taxon>
        <taxon>Penicillium</taxon>
    </lineage>
</organism>
<sequence length="71" mass="8019">RYTESSTFFFLLPDISTPLLTRYSFYFLGYCCGTRTCAQEEVKRLPLAVNLSFTDLSQQVGPSATDMLHLG</sequence>
<name>A0AAI9TGY6_PENTH</name>
<evidence type="ECO:0000313" key="2">
    <source>
        <dbReference type="Proteomes" id="UP001227192"/>
    </source>
</evidence>
<dbReference type="EMBL" id="LACB01000172">
    <property type="protein sequence ID" value="KAJ9487162.1"/>
    <property type="molecule type" value="Genomic_DNA"/>
</dbReference>
<accession>A0AAI9TGY6</accession>
<reference evidence="1" key="1">
    <citation type="submission" date="2015-06" db="EMBL/GenBank/DDBJ databases">
        <authorList>
            <person name="Nguyen H."/>
        </authorList>
    </citation>
    <scope>NUCLEOTIDE SEQUENCE</scope>
    <source>
        <strain evidence="1">DAOM 180753</strain>
    </source>
</reference>
<reference evidence="1" key="2">
    <citation type="journal article" date="2016" name="Fungal Biol.">
        <title>Ochratoxin A production by Penicillium thymicola.</title>
        <authorList>
            <person name="Nguyen H.D.T."/>
            <person name="McMullin D.R."/>
            <person name="Ponomareva E."/>
            <person name="Riley R."/>
            <person name="Pomraning K.R."/>
            <person name="Baker S.E."/>
            <person name="Seifert K.A."/>
        </authorList>
    </citation>
    <scope>NUCLEOTIDE SEQUENCE</scope>
    <source>
        <strain evidence="1">DAOM 180753</strain>
    </source>
</reference>
<protein>
    <submittedName>
        <fullName evidence="1">Uncharacterized protein</fullName>
    </submittedName>
</protein>
<dbReference type="Proteomes" id="UP001227192">
    <property type="component" value="Unassembled WGS sequence"/>
</dbReference>
<comment type="caution">
    <text evidence="1">The sequence shown here is derived from an EMBL/GenBank/DDBJ whole genome shotgun (WGS) entry which is preliminary data.</text>
</comment>
<feature type="non-terminal residue" evidence="1">
    <location>
        <position position="1"/>
    </location>
</feature>